<evidence type="ECO:0000256" key="1">
    <source>
        <dbReference type="SAM" id="Phobius"/>
    </source>
</evidence>
<sequence>MPTKGTDIPDETSKEPEPVVIKNEPEKDLLGWSAPARPFKRRDREFYVTVIAISSVIGLILFLAEGWLPVVLIISLVFLFYVMSTVEPEVVQYKITTKGIYFGTHKNEWYGMLRFWFSKRYGSDLLIVETYAFPGRIEIVIKPELKEKIKKEISAYLVYEEASPSFLDKAANWASKKLPKS</sequence>
<keyword evidence="1" id="KW-1133">Transmembrane helix</keyword>
<keyword evidence="1" id="KW-0472">Membrane</keyword>
<evidence type="ECO:0008006" key="4">
    <source>
        <dbReference type="Google" id="ProtNLM"/>
    </source>
</evidence>
<name>A0A1F7YHS8_9BACT</name>
<feature type="transmembrane region" description="Helical" evidence="1">
    <location>
        <begin position="70"/>
        <end position="86"/>
    </location>
</feature>
<dbReference type="AlphaFoldDB" id="A0A1F7YHS8"/>
<evidence type="ECO:0000313" key="2">
    <source>
        <dbReference type="EMBL" id="OGM26877.1"/>
    </source>
</evidence>
<protein>
    <recommendedName>
        <fullName evidence="4">DUF5673 domain-containing protein</fullName>
    </recommendedName>
</protein>
<gene>
    <name evidence="2" type="ORF">A2627_05710</name>
</gene>
<organism evidence="2 3">
    <name type="scientific">Candidatus Woesebacteria bacterium RIFCSPHIGHO2_01_FULL_39_28</name>
    <dbReference type="NCBI Taxonomy" id="1802496"/>
    <lineage>
        <taxon>Bacteria</taxon>
        <taxon>Candidatus Woeseibacteriota</taxon>
    </lineage>
</organism>
<dbReference type="EMBL" id="MGGI01000010">
    <property type="protein sequence ID" value="OGM26877.1"/>
    <property type="molecule type" value="Genomic_DNA"/>
</dbReference>
<evidence type="ECO:0000313" key="3">
    <source>
        <dbReference type="Proteomes" id="UP000178851"/>
    </source>
</evidence>
<feature type="transmembrane region" description="Helical" evidence="1">
    <location>
        <begin position="46"/>
        <end position="64"/>
    </location>
</feature>
<dbReference type="Proteomes" id="UP000178851">
    <property type="component" value="Unassembled WGS sequence"/>
</dbReference>
<accession>A0A1F7YHS8</accession>
<keyword evidence="1" id="KW-0812">Transmembrane</keyword>
<reference evidence="2 3" key="1">
    <citation type="journal article" date="2016" name="Nat. Commun.">
        <title>Thousands of microbial genomes shed light on interconnected biogeochemical processes in an aquifer system.</title>
        <authorList>
            <person name="Anantharaman K."/>
            <person name="Brown C.T."/>
            <person name="Hug L.A."/>
            <person name="Sharon I."/>
            <person name="Castelle C.J."/>
            <person name="Probst A.J."/>
            <person name="Thomas B.C."/>
            <person name="Singh A."/>
            <person name="Wilkins M.J."/>
            <person name="Karaoz U."/>
            <person name="Brodie E.L."/>
            <person name="Williams K.H."/>
            <person name="Hubbard S.S."/>
            <person name="Banfield J.F."/>
        </authorList>
    </citation>
    <scope>NUCLEOTIDE SEQUENCE [LARGE SCALE GENOMIC DNA]</scope>
</reference>
<proteinExistence type="predicted"/>
<comment type="caution">
    <text evidence="2">The sequence shown here is derived from an EMBL/GenBank/DDBJ whole genome shotgun (WGS) entry which is preliminary data.</text>
</comment>